<dbReference type="EMBL" id="CATQJA010002558">
    <property type="protein sequence ID" value="CAJ0571353.1"/>
    <property type="molecule type" value="Genomic_DNA"/>
</dbReference>
<evidence type="ECO:0000256" key="1">
    <source>
        <dbReference type="SAM" id="MobiDB-lite"/>
    </source>
</evidence>
<feature type="non-terminal residue" evidence="2">
    <location>
        <position position="1"/>
    </location>
</feature>
<dbReference type="PANTHER" id="PTHR46068">
    <property type="entry name" value="PROTEIN CBG27172"/>
    <property type="match status" value="1"/>
</dbReference>
<dbReference type="PANTHER" id="PTHR46068:SF1">
    <property type="entry name" value="TRANSPOSASE IS30-LIKE HTH DOMAIN-CONTAINING PROTEIN"/>
    <property type="match status" value="1"/>
</dbReference>
<dbReference type="InterPro" id="IPR036397">
    <property type="entry name" value="RNaseH_sf"/>
</dbReference>
<dbReference type="Proteomes" id="UP001177023">
    <property type="component" value="Unassembled WGS sequence"/>
</dbReference>
<organism evidence="2 3">
    <name type="scientific">Mesorhabditis spiculigera</name>
    <dbReference type="NCBI Taxonomy" id="96644"/>
    <lineage>
        <taxon>Eukaryota</taxon>
        <taxon>Metazoa</taxon>
        <taxon>Ecdysozoa</taxon>
        <taxon>Nematoda</taxon>
        <taxon>Chromadorea</taxon>
        <taxon>Rhabditida</taxon>
        <taxon>Rhabditina</taxon>
        <taxon>Rhabditomorpha</taxon>
        <taxon>Rhabditoidea</taxon>
        <taxon>Rhabditidae</taxon>
        <taxon>Mesorhabditinae</taxon>
        <taxon>Mesorhabditis</taxon>
    </lineage>
</organism>
<gene>
    <name evidence="2" type="ORF">MSPICULIGERA_LOCUS9762</name>
</gene>
<feature type="region of interest" description="Disordered" evidence="1">
    <location>
        <begin position="1"/>
        <end position="27"/>
    </location>
</feature>
<name>A0AA36CN23_9BILA</name>
<evidence type="ECO:0008006" key="4">
    <source>
        <dbReference type="Google" id="ProtNLM"/>
    </source>
</evidence>
<evidence type="ECO:0000313" key="3">
    <source>
        <dbReference type="Proteomes" id="UP001177023"/>
    </source>
</evidence>
<dbReference type="AlphaFoldDB" id="A0AA36CN23"/>
<comment type="caution">
    <text evidence="2">The sequence shown here is derived from an EMBL/GenBank/DDBJ whole genome shotgun (WGS) entry which is preliminary data.</text>
</comment>
<protein>
    <recommendedName>
        <fullName evidence="4">Transposase</fullName>
    </recommendedName>
</protein>
<reference evidence="2" key="1">
    <citation type="submission" date="2023-06" db="EMBL/GenBank/DDBJ databases">
        <authorList>
            <person name="Delattre M."/>
        </authorList>
    </citation>
    <scope>NUCLEOTIDE SEQUENCE</scope>
    <source>
        <strain evidence="2">AF72</strain>
    </source>
</reference>
<evidence type="ECO:0000313" key="2">
    <source>
        <dbReference type="EMBL" id="CAJ0571353.1"/>
    </source>
</evidence>
<feature type="compositionally biased region" description="Basic and acidic residues" evidence="1">
    <location>
        <begin position="1"/>
        <end position="15"/>
    </location>
</feature>
<dbReference type="GO" id="GO:0003676">
    <property type="term" value="F:nucleic acid binding"/>
    <property type="evidence" value="ECO:0007669"/>
    <property type="project" value="InterPro"/>
</dbReference>
<keyword evidence="3" id="KW-1185">Reference proteome</keyword>
<proteinExistence type="predicted"/>
<sequence>MERSKSYNLRSRDPVSELNRSGQVPRPLRLSELQLDDAASITSIQATKRRSLQIDDGDEEAETVIVRKRHRSAPEVGGTAILGPVPAYQAAAVTGRGKYVSLCAWSKEEKSAATLLVEDHPDISVNELFEWSRRRGHLIKRSSIRAFIVRPGSGRPLSLMELHKEDLEAAVKMNPRISSRQLAAVLGIPRTSARLMCQQLGYRRYKMRPVQMLSAKNKEDRLRCARNFLDGLESGDLDLKRILFSDEKFIRIDPPKGDQFVLSKATTKREVEEELLDMPHGKPTGPGFTFWGGVGGNGKKLPLLVLEQGQRIGGLEYRYFLEHHIIPYAEQLFGHNFIYQHDWAPGHNDTKTHQMLIQKGIRYLDRSEYPPNSPDLNPLDYSIWSMHERRVRDLTAGLEPNMPLKERKEAFAKALRRAWAKLPEEQVEAAVAQLPERLSLVIKNEGGNIEAQYGARVRYRKQ</sequence>
<dbReference type="Gene3D" id="3.30.420.10">
    <property type="entry name" value="Ribonuclease H-like superfamily/Ribonuclease H"/>
    <property type="match status" value="1"/>
</dbReference>
<accession>A0AA36CN23</accession>